<evidence type="ECO:0000256" key="16">
    <source>
        <dbReference type="SAM" id="Phobius"/>
    </source>
</evidence>
<proteinExistence type="inferred from homology"/>
<evidence type="ECO:0000256" key="6">
    <source>
        <dbReference type="ARBA" id="ARBA00022660"/>
    </source>
</evidence>
<evidence type="ECO:0000256" key="2">
    <source>
        <dbReference type="ARBA" id="ARBA00005698"/>
    </source>
</evidence>
<evidence type="ECO:0000256" key="3">
    <source>
        <dbReference type="ARBA" id="ARBA00012944"/>
    </source>
</evidence>
<dbReference type="EMBL" id="MW447510">
    <property type="protein sequence ID" value="QRK25839.1"/>
    <property type="molecule type" value="Genomic_DNA"/>
</dbReference>
<keyword evidence="13 16" id="KW-0472">Membrane</keyword>
<dbReference type="PANTHER" id="PTHR11435:SF1">
    <property type="entry name" value="NADH-UBIQUINONE OXIDOREDUCTASE CHAIN 6"/>
    <property type="match status" value="1"/>
</dbReference>
<evidence type="ECO:0000256" key="13">
    <source>
        <dbReference type="ARBA" id="ARBA00023136"/>
    </source>
</evidence>
<keyword evidence="6" id="KW-0679">Respiratory chain</keyword>
<dbReference type="PANTHER" id="PTHR11435">
    <property type="entry name" value="NADH UBIQUINONE OXIDOREDUCTASE SUBUNIT ND6"/>
    <property type="match status" value="1"/>
</dbReference>
<evidence type="ECO:0000256" key="9">
    <source>
        <dbReference type="ARBA" id="ARBA00022982"/>
    </source>
</evidence>
<dbReference type="EC" id="7.1.1.2" evidence="3"/>
<name>A0A891GPY5_9CUCU</name>
<comment type="catalytic activity">
    <reaction evidence="15">
        <text>a ubiquinone + NADH + 5 H(+)(in) = a ubiquinol + NAD(+) + 4 H(+)(out)</text>
        <dbReference type="Rhea" id="RHEA:29091"/>
        <dbReference type="Rhea" id="RHEA-COMP:9565"/>
        <dbReference type="Rhea" id="RHEA-COMP:9566"/>
        <dbReference type="ChEBI" id="CHEBI:15378"/>
        <dbReference type="ChEBI" id="CHEBI:16389"/>
        <dbReference type="ChEBI" id="CHEBI:17976"/>
        <dbReference type="ChEBI" id="CHEBI:57540"/>
        <dbReference type="ChEBI" id="CHEBI:57945"/>
        <dbReference type="EC" id="7.1.1.2"/>
    </reaction>
</comment>
<evidence type="ECO:0000256" key="11">
    <source>
        <dbReference type="ARBA" id="ARBA00023027"/>
    </source>
</evidence>
<evidence type="ECO:0000256" key="5">
    <source>
        <dbReference type="ARBA" id="ARBA00022448"/>
    </source>
</evidence>
<evidence type="ECO:0000256" key="10">
    <source>
        <dbReference type="ARBA" id="ARBA00022989"/>
    </source>
</evidence>
<geneLocation type="mitochondrion" evidence="17"/>
<feature type="transmembrane region" description="Helical" evidence="16">
    <location>
        <begin position="83"/>
        <end position="105"/>
    </location>
</feature>
<keyword evidence="5" id="KW-0813">Transport</keyword>
<reference evidence="17" key="1">
    <citation type="submission" date="2021-01" db="EMBL/GenBank/DDBJ databases">
        <authorList>
            <person name="Ma J."/>
            <person name="Wu S."/>
        </authorList>
    </citation>
    <scope>NUCLEOTIDE SEQUENCE</scope>
</reference>
<feature type="transmembrane region" description="Helical" evidence="16">
    <location>
        <begin position="48"/>
        <end position="71"/>
    </location>
</feature>
<feature type="transmembrane region" description="Helical" evidence="16">
    <location>
        <begin position="132"/>
        <end position="154"/>
    </location>
</feature>
<evidence type="ECO:0000256" key="12">
    <source>
        <dbReference type="ARBA" id="ARBA00023128"/>
    </source>
</evidence>
<evidence type="ECO:0000256" key="7">
    <source>
        <dbReference type="ARBA" id="ARBA00022692"/>
    </source>
</evidence>
<comment type="similarity">
    <text evidence="2">Belongs to the complex I subunit 6 family.</text>
</comment>
<accession>A0A891GPY5</accession>
<keyword evidence="7 16" id="KW-0812">Transmembrane</keyword>
<dbReference type="InterPro" id="IPR050269">
    <property type="entry name" value="ComplexI_Subunit6"/>
</dbReference>
<keyword evidence="10 16" id="KW-1133">Transmembrane helix</keyword>
<dbReference type="AlphaFoldDB" id="A0A891GPY5"/>
<gene>
    <name evidence="17" type="primary">nad6</name>
</gene>
<keyword evidence="9" id="KW-0249">Electron transport</keyword>
<evidence type="ECO:0000313" key="17">
    <source>
        <dbReference type="EMBL" id="QRK25839.1"/>
    </source>
</evidence>
<dbReference type="GO" id="GO:0008137">
    <property type="term" value="F:NADH dehydrogenase (ubiquinone) activity"/>
    <property type="evidence" value="ECO:0007669"/>
    <property type="project" value="UniProtKB-EC"/>
</dbReference>
<dbReference type="GO" id="GO:0031966">
    <property type="term" value="C:mitochondrial membrane"/>
    <property type="evidence" value="ECO:0007669"/>
    <property type="project" value="UniProtKB-SubCell"/>
</dbReference>
<sequence length="163" mass="19048">MLAFFMVMSLSLSVTFVFLKHPLSLGYTLLLQTIMIASFLSNFFPNSWFSYILFLIMVSGMLVMYIYMTSIASNEKFKIPKKLTVLLLVISFLTMTILMLDKFWYMPMSSSYSMNSNMFYFSMSKFFNHPNMQLILMLMIYLLITLIAVVKINMKPMGSLRQK</sequence>
<keyword evidence="11" id="KW-0520">NAD</keyword>
<keyword evidence="8" id="KW-1278">Translocase</keyword>
<evidence type="ECO:0000256" key="15">
    <source>
        <dbReference type="ARBA" id="ARBA00049551"/>
    </source>
</evidence>
<evidence type="ECO:0000256" key="8">
    <source>
        <dbReference type="ARBA" id="ARBA00022967"/>
    </source>
</evidence>
<keyword evidence="12 17" id="KW-0496">Mitochondrion</keyword>
<evidence type="ECO:0000256" key="14">
    <source>
        <dbReference type="ARBA" id="ARBA00031019"/>
    </source>
</evidence>
<organism evidence="17">
    <name type="scientific">Phloeosinus perlatus</name>
    <dbReference type="NCBI Taxonomy" id="2800998"/>
    <lineage>
        <taxon>Eukaryota</taxon>
        <taxon>Metazoa</taxon>
        <taxon>Ecdysozoa</taxon>
        <taxon>Arthropoda</taxon>
        <taxon>Hexapoda</taxon>
        <taxon>Insecta</taxon>
        <taxon>Pterygota</taxon>
        <taxon>Neoptera</taxon>
        <taxon>Endopterygota</taxon>
        <taxon>Coleoptera</taxon>
        <taxon>Polyphaga</taxon>
        <taxon>Cucujiformia</taxon>
        <taxon>Curculionidae</taxon>
        <taxon>Scolytinae</taxon>
        <taxon>Phloeosinus</taxon>
    </lineage>
</organism>
<evidence type="ECO:0000256" key="1">
    <source>
        <dbReference type="ARBA" id="ARBA00004225"/>
    </source>
</evidence>
<evidence type="ECO:0000256" key="4">
    <source>
        <dbReference type="ARBA" id="ARBA00021095"/>
    </source>
</evidence>
<protein>
    <recommendedName>
        <fullName evidence="4">NADH-ubiquinone oxidoreductase chain 6</fullName>
        <ecNumber evidence="3">7.1.1.2</ecNumber>
    </recommendedName>
    <alternativeName>
        <fullName evidence="14">NADH dehydrogenase subunit 6</fullName>
    </alternativeName>
</protein>
<comment type="subcellular location">
    <subcellularLocation>
        <location evidence="1">Mitochondrion membrane</location>
        <topology evidence="1">Multi-pass membrane protein</topology>
    </subcellularLocation>
</comment>